<evidence type="ECO:0000256" key="2">
    <source>
        <dbReference type="ARBA" id="ARBA00023125"/>
    </source>
</evidence>
<keyword evidence="2" id="KW-0238">DNA-binding</keyword>
<evidence type="ECO:0000313" key="5">
    <source>
        <dbReference type="EMBL" id="MST84912.1"/>
    </source>
</evidence>
<dbReference type="EMBL" id="VUNG01000024">
    <property type="protein sequence ID" value="MST84912.1"/>
    <property type="molecule type" value="Genomic_DNA"/>
</dbReference>
<evidence type="ECO:0000256" key="1">
    <source>
        <dbReference type="ARBA" id="ARBA00023015"/>
    </source>
</evidence>
<sequence>MSTPQQTLPNDNIIATADIRPTPETEPEFILYDDFADTSQQIDFFIPNRFIVAYCQQGTLSATINHQQTTTLSHGDLMIVLPRTSLEDFNYSDDLQMLVLSLSPSVINDSLLADKNLWPTIEFVANHPKTHLTDDEKEVGQQYYQLYKSYSKRKPTKFQRNILHTLHKSIIYEIADMLLNRMDTIPENEQYSQTDNTFKNFLQLLAMSKGKVRNVSYFAHELCITTKYLSHIIKDKTGHSAKQLIDETVAQEIRRQLCYTSKTVKEIANDMGFPSLSFFGTYTRKHLNASPANIRKKYRAGK</sequence>
<evidence type="ECO:0000313" key="6">
    <source>
        <dbReference type="Proteomes" id="UP000438914"/>
    </source>
</evidence>
<organism evidence="5 6">
    <name type="scientific">Hallella mizrahii</name>
    <dbReference type="NCBI Taxonomy" id="2606637"/>
    <lineage>
        <taxon>Bacteria</taxon>
        <taxon>Pseudomonadati</taxon>
        <taxon>Bacteroidota</taxon>
        <taxon>Bacteroidia</taxon>
        <taxon>Bacteroidales</taxon>
        <taxon>Prevotellaceae</taxon>
        <taxon>Hallella</taxon>
    </lineage>
</organism>
<dbReference type="RefSeq" id="WP_154534502.1">
    <property type="nucleotide sequence ID" value="NZ_VUNG01000024.1"/>
</dbReference>
<dbReference type="Gene3D" id="1.10.10.60">
    <property type="entry name" value="Homeodomain-like"/>
    <property type="match status" value="1"/>
</dbReference>
<dbReference type="Pfam" id="PF12833">
    <property type="entry name" value="HTH_18"/>
    <property type="match status" value="1"/>
</dbReference>
<dbReference type="PANTHER" id="PTHR43280:SF32">
    <property type="entry name" value="TRANSCRIPTIONAL REGULATORY PROTEIN"/>
    <property type="match status" value="1"/>
</dbReference>
<protein>
    <submittedName>
        <fullName evidence="5">AraC family transcriptional regulator</fullName>
    </submittedName>
</protein>
<evidence type="ECO:0000256" key="3">
    <source>
        <dbReference type="ARBA" id="ARBA00023163"/>
    </source>
</evidence>
<comment type="caution">
    <text evidence="5">The sequence shown here is derived from an EMBL/GenBank/DDBJ whole genome shotgun (WGS) entry which is preliminary data.</text>
</comment>
<feature type="domain" description="HTH araC/xylS-type" evidence="4">
    <location>
        <begin position="199"/>
        <end position="297"/>
    </location>
</feature>
<keyword evidence="6" id="KW-1185">Reference proteome</keyword>
<dbReference type="SUPFAM" id="SSF46689">
    <property type="entry name" value="Homeodomain-like"/>
    <property type="match status" value="1"/>
</dbReference>
<name>A0A7K0KG67_9BACT</name>
<dbReference type="InterPro" id="IPR009057">
    <property type="entry name" value="Homeodomain-like_sf"/>
</dbReference>
<dbReference type="Proteomes" id="UP000438914">
    <property type="component" value="Unassembled WGS sequence"/>
</dbReference>
<dbReference type="InterPro" id="IPR018060">
    <property type="entry name" value="HTH_AraC"/>
</dbReference>
<dbReference type="PANTHER" id="PTHR43280">
    <property type="entry name" value="ARAC-FAMILY TRANSCRIPTIONAL REGULATOR"/>
    <property type="match status" value="1"/>
</dbReference>
<evidence type="ECO:0000259" key="4">
    <source>
        <dbReference type="PROSITE" id="PS01124"/>
    </source>
</evidence>
<gene>
    <name evidence="5" type="ORF">FYJ73_09570</name>
</gene>
<dbReference type="GO" id="GO:0043565">
    <property type="term" value="F:sequence-specific DNA binding"/>
    <property type="evidence" value="ECO:0007669"/>
    <property type="project" value="InterPro"/>
</dbReference>
<keyword evidence="1" id="KW-0805">Transcription regulation</keyword>
<dbReference type="AlphaFoldDB" id="A0A7K0KG67"/>
<reference evidence="5 6" key="1">
    <citation type="submission" date="2019-08" db="EMBL/GenBank/DDBJ databases">
        <title>In-depth cultivation of the pig gut microbiome towards novel bacterial diversity and tailored functional studies.</title>
        <authorList>
            <person name="Wylensek D."/>
            <person name="Hitch T.C.A."/>
            <person name="Clavel T."/>
        </authorList>
    </citation>
    <scope>NUCLEOTIDE SEQUENCE [LARGE SCALE GENOMIC DNA]</scope>
    <source>
        <strain evidence="5 6">LKV-178-WT-2A</strain>
    </source>
</reference>
<dbReference type="SMART" id="SM00342">
    <property type="entry name" value="HTH_ARAC"/>
    <property type="match status" value="1"/>
</dbReference>
<proteinExistence type="predicted"/>
<dbReference type="PROSITE" id="PS01124">
    <property type="entry name" value="HTH_ARAC_FAMILY_2"/>
    <property type="match status" value="1"/>
</dbReference>
<accession>A0A7K0KG67</accession>
<keyword evidence="3" id="KW-0804">Transcription</keyword>
<dbReference type="GO" id="GO:0003700">
    <property type="term" value="F:DNA-binding transcription factor activity"/>
    <property type="evidence" value="ECO:0007669"/>
    <property type="project" value="InterPro"/>
</dbReference>